<keyword evidence="4" id="KW-0762">Sugar transport</keyword>
<dbReference type="RefSeq" id="WP_093320939.1">
    <property type="nucleotide sequence ID" value="NZ_FOHV01000021.1"/>
</dbReference>
<feature type="chain" id="PRO_5017241254" evidence="3">
    <location>
        <begin position="30"/>
        <end position="437"/>
    </location>
</feature>
<dbReference type="AlphaFoldDB" id="A0A1I0DZ24"/>
<dbReference type="InterPro" id="IPR050490">
    <property type="entry name" value="Bact_solute-bd_prot1"/>
</dbReference>
<organism evidence="4 5">
    <name type="scientific">Thorsellia anophelis DSM 18579</name>
    <dbReference type="NCBI Taxonomy" id="1123402"/>
    <lineage>
        <taxon>Bacteria</taxon>
        <taxon>Pseudomonadati</taxon>
        <taxon>Pseudomonadota</taxon>
        <taxon>Gammaproteobacteria</taxon>
        <taxon>Enterobacterales</taxon>
        <taxon>Thorselliaceae</taxon>
        <taxon>Thorsellia</taxon>
    </lineage>
</organism>
<dbReference type="Proteomes" id="UP000242642">
    <property type="component" value="Unassembled WGS sequence"/>
</dbReference>
<dbReference type="GO" id="GO:0042597">
    <property type="term" value="C:periplasmic space"/>
    <property type="evidence" value="ECO:0007669"/>
    <property type="project" value="UniProtKB-SubCell"/>
</dbReference>
<accession>A0A1I0DZ24</accession>
<dbReference type="Gene3D" id="3.40.190.10">
    <property type="entry name" value="Periplasmic binding protein-like II"/>
    <property type="match status" value="2"/>
</dbReference>
<dbReference type="PANTHER" id="PTHR43649:SF14">
    <property type="entry name" value="BLR3389 PROTEIN"/>
    <property type="match status" value="1"/>
</dbReference>
<reference evidence="5" key="1">
    <citation type="submission" date="2016-10" db="EMBL/GenBank/DDBJ databases">
        <authorList>
            <person name="Varghese N."/>
            <person name="Submissions S."/>
        </authorList>
    </citation>
    <scope>NUCLEOTIDE SEQUENCE [LARGE SCALE GENOMIC DNA]</scope>
    <source>
        <strain evidence="5">DSM 18579</strain>
    </source>
</reference>
<evidence type="ECO:0000313" key="5">
    <source>
        <dbReference type="Proteomes" id="UP000242642"/>
    </source>
</evidence>
<gene>
    <name evidence="4" type="ORF">SAMN02583745_02187</name>
</gene>
<protein>
    <submittedName>
        <fullName evidence="4">Multiple sugar transport system substrate-binding protein</fullName>
    </submittedName>
</protein>
<dbReference type="PANTHER" id="PTHR43649">
    <property type="entry name" value="ARABINOSE-BINDING PROTEIN-RELATED"/>
    <property type="match status" value="1"/>
</dbReference>
<proteinExistence type="inferred from homology"/>
<evidence type="ECO:0000256" key="3">
    <source>
        <dbReference type="SAM" id="SignalP"/>
    </source>
</evidence>
<comment type="subcellular location">
    <subcellularLocation>
        <location evidence="1">Periplasm</location>
    </subcellularLocation>
</comment>
<evidence type="ECO:0000313" key="4">
    <source>
        <dbReference type="EMBL" id="SET37956.1"/>
    </source>
</evidence>
<dbReference type="Pfam" id="PF13416">
    <property type="entry name" value="SBP_bac_8"/>
    <property type="match status" value="1"/>
</dbReference>
<sequence>MKLMSSMKSLSKKACLVSLLVGSVFSAYAQDVKIVYWESEVMSKYVNQLAEEYKKINPDINIIAAPIVASESDYYAKLSLLLKTDPSIGIVREDTFSLRANVAGGFYAPIEGIADWSDWGQFYEGVKEAGSIDGQLYGIPFTSDTRGIFFNRPIMRELGYGDDWQPKSWDDILTTARQVKEKFPDVLPFWFYAGMGEESTMQTFQMFMYGTDDEMFENGKWVAESKGMRDSFKMLQDMTQEGLSAKPSLATNQQAGKTIWEKMFAEGKVAMLLGGGWNTFNFKHYNKGRDAAFEDWGLAKMPKQNGDGFTSMSGGYVLSIPSTYEDKQAALDVIKFMTNKDNLTTLLAESGELSPRMDVAQDEAYKRMDPLRVEASKFLEFTHFRPTTEDYPKISTELQRMVEAVVVGDKTPEEATIEYGKKVEKTVGSENVIRKAL</sequence>
<evidence type="ECO:0000256" key="1">
    <source>
        <dbReference type="ARBA" id="ARBA00004418"/>
    </source>
</evidence>
<dbReference type="GO" id="GO:0030313">
    <property type="term" value="C:cell envelope"/>
    <property type="evidence" value="ECO:0007669"/>
    <property type="project" value="UniProtKB-ARBA"/>
</dbReference>
<dbReference type="SUPFAM" id="SSF53850">
    <property type="entry name" value="Periplasmic binding protein-like II"/>
    <property type="match status" value="1"/>
</dbReference>
<keyword evidence="4" id="KW-0813">Transport</keyword>
<keyword evidence="5" id="KW-1185">Reference proteome</keyword>
<name>A0A1I0DZ24_9GAMM</name>
<dbReference type="EMBL" id="FOHV01000021">
    <property type="protein sequence ID" value="SET37956.1"/>
    <property type="molecule type" value="Genomic_DNA"/>
</dbReference>
<comment type="similarity">
    <text evidence="2">Belongs to the bacterial solute-binding protein 1 family.</text>
</comment>
<evidence type="ECO:0000256" key="2">
    <source>
        <dbReference type="ARBA" id="ARBA00008520"/>
    </source>
</evidence>
<feature type="signal peptide" evidence="3">
    <location>
        <begin position="1"/>
        <end position="29"/>
    </location>
</feature>
<keyword evidence="3" id="KW-0732">Signal</keyword>
<dbReference type="InterPro" id="IPR006059">
    <property type="entry name" value="SBP"/>
</dbReference>
<dbReference type="OrthoDB" id="3225049at2"/>
<dbReference type="STRING" id="1123402.SAMN02583745_02187"/>